<keyword evidence="4 8" id="KW-0732">Signal</keyword>
<evidence type="ECO:0000259" key="9">
    <source>
        <dbReference type="PROSITE" id="PS50198"/>
    </source>
</evidence>
<feature type="chain" id="PRO_5012394972" description="peptidylprolyl isomerase" evidence="8">
    <location>
        <begin position="25"/>
        <end position="265"/>
    </location>
</feature>
<dbReference type="SUPFAM" id="SSF54534">
    <property type="entry name" value="FKBP-like"/>
    <property type="match status" value="1"/>
</dbReference>
<organism evidence="10 11">
    <name type="scientific">Comamonas serinivorans</name>
    <dbReference type="NCBI Taxonomy" id="1082851"/>
    <lineage>
        <taxon>Bacteria</taxon>
        <taxon>Pseudomonadati</taxon>
        <taxon>Pseudomonadota</taxon>
        <taxon>Betaproteobacteria</taxon>
        <taxon>Burkholderiales</taxon>
        <taxon>Comamonadaceae</taxon>
        <taxon>Comamonas</taxon>
    </lineage>
</organism>
<dbReference type="Proteomes" id="UP000196138">
    <property type="component" value="Chromosome"/>
</dbReference>
<dbReference type="EC" id="5.2.1.8" evidence="3"/>
<accession>A0A1Y0EPU4</accession>
<dbReference type="Gene3D" id="3.10.50.40">
    <property type="match status" value="1"/>
</dbReference>
<keyword evidence="6 7" id="KW-0413">Isomerase</keyword>
<evidence type="ECO:0000313" key="11">
    <source>
        <dbReference type="Proteomes" id="UP000196138"/>
    </source>
</evidence>
<evidence type="ECO:0000256" key="5">
    <source>
        <dbReference type="ARBA" id="ARBA00023110"/>
    </source>
</evidence>
<dbReference type="GO" id="GO:0003755">
    <property type="term" value="F:peptidyl-prolyl cis-trans isomerase activity"/>
    <property type="evidence" value="ECO:0007669"/>
    <property type="project" value="UniProtKB-KW"/>
</dbReference>
<comment type="similarity">
    <text evidence="2">Belongs to the PpiC/parvulin rotamase family.</text>
</comment>
<evidence type="ECO:0000256" key="6">
    <source>
        <dbReference type="ARBA" id="ARBA00023235"/>
    </source>
</evidence>
<dbReference type="PROSITE" id="PS50198">
    <property type="entry name" value="PPIC_PPIASE_2"/>
    <property type="match status" value="1"/>
</dbReference>
<dbReference type="KEGG" id="cser:CCO03_12885"/>
<evidence type="ECO:0000256" key="7">
    <source>
        <dbReference type="PROSITE-ProRule" id="PRU00278"/>
    </source>
</evidence>
<dbReference type="SUPFAM" id="SSF109998">
    <property type="entry name" value="Triger factor/SurA peptide-binding domain-like"/>
    <property type="match status" value="1"/>
</dbReference>
<keyword evidence="5 7" id="KW-0697">Rotamase</keyword>
<dbReference type="PANTHER" id="PTHR47245">
    <property type="entry name" value="PEPTIDYLPROLYL ISOMERASE"/>
    <property type="match status" value="1"/>
</dbReference>
<keyword evidence="11" id="KW-1185">Reference proteome</keyword>
<feature type="domain" description="PpiC" evidence="9">
    <location>
        <begin position="131"/>
        <end position="222"/>
    </location>
</feature>
<dbReference type="InterPro" id="IPR050245">
    <property type="entry name" value="PrsA_foldase"/>
</dbReference>
<comment type="catalytic activity">
    <reaction evidence="1">
        <text>[protein]-peptidylproline (omega=180) = [protein]-peptidylproline (omega=0)</text>
        <dbReference type="Rhea" id="RHEA:16237"/>
        <dbReference type="Rhea" id="RHEA-COMP:10747"/>
        <dbReference type="Rhea" id="RHEA-COMP:10748"/>
        <dbReference type="ChEBI" id="CHEBI:83833"/>
        <dbReference type="ChEBI" id="CHEBI:83834"/>
        <dbReference type="EC" id="5.2.1.8"/>
    </reaction>
</comment>
<evidence type="ECO:0000256" key="3">
    <source>
        <dbReference type="ARBA" id="ARBA00013194"/>
    </source>
</evidence>
<dbReference type="Gene3D" id="1.10.8.1040">
    <property type="match status" value="1"/>
</dbReference>
<protein>
    <recommendedName>
        <fullName evidence="3">peptidylprolyl isomerase</fullName>
        <ecNumber evidence="3">5.2.1.8</ecNumber>
    </recommendedName>
</protein>
<dbReference type="Pfam" id="PF13616">
    <property type="entry name" value="Rotamase_3"/>
    <property type="match status" value="1"/>
</dbReference>
<evidence type="ECO:0000256" key="2">
    <source>
        <dbReference type="ARBA" id="ARBA00007656"/>
    </source>
</evidence>
<dbReference type="EMBL" id="CP021455">
    <property type="protein sequence ID" value="ARU05460.1"/>
    <property type="molecule type" value="Genomic_DNA"/>
</dbReference>
<evidence type="ECO:0000256" key="1">
    <source>
        <dbReference type="ARBA" id="ARBA00000971"/>
    </source>
</evidence>
<evidence type="ECO:0000313" key="10">
    <source>
        <dbReference type="EMBL" id="ARU05460.1"/>
    </source>
</evidence>
<dbReference type="RefSeq" id="WP_087281643.1">
    <property type="nucleotide sequence ID" value="NZ_CP021455.1"/>
</dbReference>
<dbReference type="OrthoDB" id="14196at2"/>
<evidence type="ECO:0000256" key="8">
    <source>
        <dbReference type="SAM" id="SignalP"/>
    </source>
</evidence>
<dbReference type="AlphaFoldDB" id="A0A1Y0EPU4"/>
<sequence length="265" mass="28693">MKSNAIRTVAAAALLAALAAPAFAQNIAIVNGKAIPSARLKAVEGQLERMGRPVSPEVREQLKKRLIDQEVLAQAAEQAGVTRTPEYKAGMEDARQMVLINGLREQYLKANPVTEADAKAEYDRLVAAQSGDEYRAHHILVEKEGEAKDLIAKIKAGGNFEELAKQHSKDPGSGARGGDLDWAPASAYVGEFGTALKALNKGDITQTPVKTQFGYHVIRLDDKRASQAASQIPPFEQVQAQVKEQLQQQKLGAYMKKLIDGAKVQ</sequence>
<name>A0A1Y0EPU4_9BURK</name>
<evidence type="ECO:0000256" key="4">
    <source>
        <dbReference type="ARBA" id="ARBA00022729"/>
    </source>
</evidence>
<dbReference type="InterPro" id="IPR046357">
    <property type="entry name" value="PPIase_dom_sf"/>
</dbReference>
<gene>
    <name evidence="10" type="ORF">CCO03_12885</name>
</gene>
<reference evidence="10 11" key="1">
    <citation type="submission" date="2017-05" db="EMBL/GenBank/DDBJ databases">
        <authorList>
            <person name="Song R."/>
            <person name="Chenine A.L."/>
            <person name="Ruprecht R.M."/>
        </authorList>
    </citation>
    <scope>NUCLEOTIDE SEQUENCE [LARGE SCALE GENOMIC DNA]</scope>
    <source>
        <strain evidence="10 11">DSM 26136</strain>
    </source>
</reference>
<dbReference type="InterPro" id="IPR000297">
    <property type="entry name" value="PPIase_PpiC"/>
</dbReference>
<dbReference type="PANTHER" id="PTHR47245:SF1">
    <property type="entry name" value="FOLDASE PROTEIN PRSA"/>
    <property type="match status" value="1"/>
</dbReference>
<proteinExistence type="inferred from homology"/>
<dbReference type="InterPro" id="IPR027304">
    <property type="entry name" value="Trigger_fact/SurA_dom_sf"/>
</dbReference>
<feature type="signal peptide" evidence="8">
    <location>
        <begin position="1"/>
        <end position="24"/>
    </location>
</feature>